<dbReference type="GO" id="GO:0005737">
    <property type="term" value="C:cytoplasm"/>
    <property type="evidence" value="ECO:0007669"/>
    <property type="project" value="TreeGrafter"/>
</dbReference>
<evidence type="ECO:0000313" key="3">
    <source>
        <dbReference type="Proteomes" id="UP000275267"/>
    </source>
</evidence>
<proteinExistence type="inferred from homology"/>
<dbReference type="InterPro" id="IPR013078">
    <property type="entry name" value="His_Pase_superF_clade-1"/>
</dbReference>
<name>A0A3L6PSA6_PANMI</name>
<keyword evidence="3" id="KW-1185">Reference proteome</keyword>
<gene>
    <name evidence="2" type="ORF">C2845_PM16G00250</name>
</gene>
<dbReference type="InterPro" id="IPR029033">
    <property type="entry name" value="His_PPase_superfam"/>
</dbReference>
<dbReference type="SMART" id="SM00855">
    <property type="entry name" value="PGAM"/>
    <property type="match status" value="1"/>
</dbReference>
<evidence type="ECO:0000313" key="2">
    <source>
        <dbReference type="EMBL" id="RLM64565.1"/>
    </source>
</evidence>
<dbReference type="Proteomes" id="UP000275267">
    <property type="component" value="Unassembled WGS sequence"/>
</dbReference>
<dbReference type="InterPro" id="IPR050275">
    <property type="entry name" value="PGM_Phosphatase"/>
</dbReference>
<dbReference type="PANTHER" id="PTHR48100">
    <property type="entry name" value="BROAD-SPECIFICITY PHOSPHATASE YOR283W-RELATED"/>
    <property type="match status" value="1"/>
</dbReference>
<dbReference type="GO" id="GO:0016791">
    <property type="term" value="F:phosphatase activity"/>
    <property type="evidence" value="ECO:0007669"/>
    <property type="project" value="TreeGrafter"/>
</dbReference>
<evidence type="ECO:0000256" key="1">
    <source>
        <dbReference type="ARBA" id="ARBA00038362"/>
    </source>
</evidence>
<comment type="caution">
    <text evidence="2">The sequence shown here is derived from an EMBL/GenBank/DDBJ whole genome shotgun (WGS) entry which is preliminary data.</text>
</comment>
<dbReference type="OrthoDB" id="496981at2759"/>
<dbReference type="CDD" id="cd07067">
    <property type="entry name" value="HP_PGM_like"/>
    <property type="match status" value="1"/>
</dbReference>
<comment type="similarity">
    <text evidence="1">Belongs to the phosphoglycerate mutase family.</text>
</comment>
<protein>
    <submittedName>
        <fullName evidence="2">Phosphoglycerate mutase-like protein</fullName>
    </submittedName>
</protein>
<accession>A0A3L6PSA6</accession>
<organism evidence="2 3">
    <name type="scientific">Panicum miliaceum</name>
    <name type="common">Proso millet</name>
    <name type="synonym">Broomcorn millet</name>
    <dbReference type="NCBI Taxonomy" id="4540"/>
    <lineage>
        <taxon>Eukaryota</taxon>
        <taxon>Viridiplantae</taxon>
        <taxon>Streptophyta</taxon>
        <taxon>Embryophyta</taxon>
        <taxon>Tracheophyta</taxon>
        <taxon>Spermatophyta</taxon>
        <taxon>Magnoliopsida</taxon>
        <taxon>Liliopsida</taxon>
        <taxon>Poales</taxon>
        <taxon>Poaceae</taxon>
        <taxon>PACMAD clade</taxon>
        <taxon>Panicoideae</taxon>
        <taxon>Panicodae</taxon>
        <taxon>Paniceae</taxon>
        <taxon>Panicinae</taxon>
        <taxon>Panicum</taxon>
        <taxon>Panicum sect. Panicum</taxon>
    </lineage>
</organism>
<dbReference type="EMBL" id="PQIB02000015">
    <property type="protein sequence ID" value="RLM64565.1"/>
    <property type="molecule type" value="Genomic_DNA"/>
</dbReference>
<dbReference type="PANTHER" id="PTHR48100:SF40">
    <property type="entry name" value="PHOSPHOGLYCERATE MUTASE-LIKE PROTEIN"/>
    <property type="match status" value="1"/>
</dbReference>
<reference evidence="3" key="1">
    <citation type="journal article" date="2019" name="Nat. Commun.">
        <title>The genome of broomcorn millet.</title>
        <authorList>
            <person name="Zou C."/>
            <person name="Miki D."/>
            <person name="Li D."/>
            <person name="Tang Q."/>
            <person name="Xiao L."/>
            <person name="Rajput S."/>
            <person name="Deng P."/>
            <person name="Jia W."/>
            <person name="Huang R."/>
            <person name="Zhang M."/>
            <person name="Sun Y."/>
            <person name="Hu J."/>
            <person name="Fu X."/>
            <person name="Schnable P.S."/>
            <person name="Li F."/>
            <person name="Zhang H."/>
            <person name="Feng B."/>
            <person name="Zhu X."/>
            <person name="Liu R."/>
            <person name="Schnable J.C."/>
            <person name="Zhu J.-K."/>
            <person name="Zhang H."/>
        </authorList>
    </citation>
    <scope>NUCLEOTIDE SEQUENCE [LARGE SCALE GENOMIC DNA]</scope>
</reference>
<dbReference type="AlphaFoldDB" id="A0A3L6PSA6"/>
<sequence length="539" mass="60211">MCDVASGVRTNGAQRWHCHLPSAPLQNHTPGSYLFPYILKSRPVRHAQGVHNVEGDKDHSAYMKPEFFDARITPLGWNQNEPHSLILRQSRRTMQTAVGVFGGESYTNGISAPPLMVENAADSGRPAISNLNCPPFLAVEACRERLIENDEDVLWVPDVRESLESLGERGMKFFDCFANCELRSLVLVDRRFLDLTHCGLISYLVIPTEPSEVNWGSGAVRVHMEEMELIPRRCFDLRKHDVHALLRQIRSDPLTNLSSFAAATTYEELISAMSSLPDASMPSSASLSGMKPSAGTAMYPLHRCKTIHLVRHAQGVHNVEGEKDRSAYTSPAFFDAPITPLGWRQVDYLREHVKNCGLAAKIELVICSPLLRTMQTAVGVFGGESYTGGVGAPPLMVENTGHSERLAISSLNCPPFLAVETCRERLIENDEDVLWVPDVREAHKSVAARGMKFMDWLWTREEKEIAIVTHSVLLQDTLRMYSKECHPTIRHEMSKRFKNCELRSMVLVDRSMIGSGLPSLNYPGNIPVRLDLPSDVTDN</sequence>
<dbReference type="Gene3D" id="3.40.50.1240">
    <property type="entry name" value="Phosphoglycerate mutase-like"/>
    <property type="match status" value="1"/>
</dbReference>
<dbReference type="SUPFAM" id="SSF53254">
    <property type="entry name" value="Phosphoglycerate mutase-like"/>
    <property type="match status" value="2"/>
</dbReference>
<dbReference type="Pfam" id="PF00300">
    <property type="entry name" value="His_Phos_1"/>
    <property type="match status" value="1"/>
</dbReference>